<accession>A0A0F7VNK3</accession>
<dbReference type="Proteomes" id="UP000035016">
    <property type="component" value="Chromosome Chromosome"/>
</dbReference>
<reference evidence="3 4" key="1">
    <citation type="submission" date="2015-02" db="EMBL/GenBank/DDBJ databases">
        <authorList>
            <person name="Gomez-Escribano P.J."/>
        </authorList>
    </citation>
    <scope>NUCLEOTIDE SEQUENCE [LARGE SCALE GENOMIC DNA]</scope>
    <source>
        <strain evidence="4">C34 (DSM 42122 / NRRL B-24963)</strain>
    </source>
</reference>
<organism evidence="3 4">
    <name type="scientific">Streptomyces leeuwenhoekii</name>
    <dbReference type="NCBI Taxonomy" id="1437453"/>
    <lineage>
        <taxon>Bacteria</taxon>
        <taxon>Bacillati</taxon>
        <taxon>Actinomycetota</taxon>
        <taxon>Actinomycetes</taxon>
        <taxon>Kitasatosporales</taxon>
        <taxon>Streptomycetaceae</taxon>
        <taxon>Streptomyces</taxon>
    </lineage>
</organism>
<dbReference type="InterPro" id="IPR025326">
    <property type="entry name" value="DUF4232"/>
</dbReference>
<dbReference type="RefSeq" id="WP_029387109.1">
    <property type="nucleotide sequence ID" value="NZ_AZSD01000515.1"/>
</dbReference>
<proteinExistence type="predicted"/>
<dbReference type="AlphaFoldDB" id="A0A0F7VNK3"/>
<evidence type="ECO:0000256" key="1">
    <source>
        <dbReference type="SAM" id="SignalP"/>
    </source>
</evidence>
<keyword evidence="1" id="KW-0732">Signal</keyword>
<protein>
    <recommendedName>
        <fullName evidence="2">DUF4232 domain-containing protein</fullName>
    </recommendedName>
</protein>
<feature type="signal peptide" evidence="1">
    <location>
        <begin position="1"/>
        <end position="35"/>
    </location>
</feature>
<feature type="domain" description="DUF4232" evidence="2">
    <location>
        <begin position="50"/>
        <end position="156"/>
    </location>
</feature>
<dbReference type="Pfam" id="PF14016">
    <property type="entry name" value="DUF4232"/>
    <property type="match status" value="1"/>
</dbReference>
<feature type="chain" id="PRO_5002524136" description="DUF4232 domain-containing protein" evidence="1">
    <location>
        <begin position="36"/>
        <end position="181"/>
    </location>
</feature>
<dbReference type="EMBL" id="LN831790">
    <property type="protein sequence ID" value="CQR59828.1"/>
    <property type="molecule type" value="Genomic_DNA"/>
</dbReference>
<sequence>MRSRLASRSARAALAVAAAATLTATTATTAASALADSGDTVRKSDVGQVCGTNDLSFTLRQQAEAGGYFLITAKALPGITCYLEGTFPSAGFGSAAATHVTPLEQGVSETIKLSGSTTAYAGISPKSTNSNDGRQFSQLIVAVAGYEADAVTFRLPEPVLVDKPVATNWHTDPADAVPRIG</sequence>
<evidence type="ECO:0000259" key="2">
    <source>
        <dbReference type="Pfam" id="PF14016"/>
    </source>
</evidence>
<evidence type="ECO:0000313" key="4">
    <source>
        <dbReference type="Proteomes" id="UP000035016"/>
    </source>
</evidence>
<gene>
    <name evidence="3" type="primary">sle_03660</name>
</gene>
<evidence type="ECO:0000313" key="3">
    <source>
        <dbReference type="EMBL" id="CQR59828.1"/>
    </source>
</evidence>
<dbReference type="KEGG" id="sle:sle_03660"/>
<name>A0A0F7VNK3_STRLW</name>